<dbReference type="InterPro" id="IPR002586">
    <property type="entry name" value="CobQ/CobB/MinD/ParA_Nub-bd_dom"/>
</dbReference>
<organism evidence="2 3">
    <name type="scientific">Sulfodiicoccus acidiphilus</name>
    <dbReference type="NCBI Taxonomy" id="1670455"/>
    <lineage>
        <taxon>Archaea</taxon>
        <taxon>Thermoproteota</taxon>
        <taxon>Thermoprotei</taxon>
        <taxon>Sulfolobales</taxon>
        <taxon>Sulfolobaceae</taxon>
        <taxon>Sulfodiicoccus</taxon>
    </lineage>
</organism>
<evidence type="ECO:0000259" key="1">
    <source>
        <dbReference type="Pfam" id="PF01656"/>
    </source>
</evidence>
<accession>A0A348B233</accession>
<name>A0A348B233_9CREN</name>
<dbReference type="Proteomes" id="UP000276741">
    <property type="component" value="Chromosome"/>
</dbReference>
<dbReference type="GeneID" id="38666129"/>
<proteinExistence type="predicted"/>
<dbReference type="SUPFAM" id="SSF52540">
    <property type="entry name" value="P-loop containing nucleoside triphosphate hydrolases"/>
    <property type="match status" value="1"/>
</dbReference>
<protein>
    <recommendedName>
        <fullName evidence="1">CobQ/CobB/MinD/ParA nucleotide binding domain-containing protein</fullName>
    </recommendedName>
</protein>
<evidence type="ECO:0000313" key="2">
    <source>
        <dbReference type="EMBL" id="BBD72235.1"/>
    </source>
</evidence>
<gene>
    <name evidence="2" type="ORF">HS1genome_0624</name>
</gene>
<reference evidence="3" key="1">
    <citation type="submission" date="2018-04" db="EMBL/GenBank/DDBJ databases">
        <title>Complete genome sequence of Sulfodiicoccus acidiphilus strain HS-1.</title>
        <authorList>
            <person name="Sakai H.D."/>
            <person name="Kurosawa N."/>
        </authorList>
    </citation>
    <scope>NUCLEOTIDE SEQUENCE [LARGE SCALE GENOMIC DNA]</scope>
    <source>
        <strain evidence="3">HS-1</strain>
    </source>
</reference>
<dbReference type="Pfam" id="PF01656">
    <property type="entry name" value="CbiA"/>
    <property type="match status" value="1"/>
</dbReference>
<sequence length="53" mass="5547">MRFSVVGVKGGVGKSTLSVALAKLFARSGRRVLLVDRDLIGWSSHLLGLHGGA</sequence>
<feature type="domain" description="CobQ/CobB/MinD/ParA nucleotide binding" evidence="1">
    <location>
        <begin position="4"/>
        <end position="45"/>
    </location>
</feature>
<dbReference type="AlphaFoldDB" id="A0A348B233"/>
<dbReference type="Gene3D" id="3.40.50.300">
    <property type="entry name" value="P-loop containing nucleotide triphosphate hydrolases"/>
    <property type="match status" value="1"/>
</dbReference>
<dbReference type="EMBL" id="AP018553">
    <property type="protein sequence ID" value="BBD72235.1"/>
    <property type="molecule type" value="Genomic_DNA"/>
</dbReference>
<keyword evidence="3" id="KW-1185">Reference proteome</keyword>
<evidence type="ECO:0000313" key="3">
    <source>
        <dbReference type="Proteomes" id="UP000276741"/>
    </source>
</evidence>
<dbReference type="RefSeq" id="WP_126449592.1">
    <property type="nucleotide sequence ID" value="NZ_AP018553.1"/>
</dbReference>
<dbReference type="KEGG" id="sacd:HS1genome_0624"/>
<dbReference type="InterPro" id="IPR027417">
    <property type="entry name" value="P-loop_NTPase"/>
</dbReference>